<feature type="compositionally biased region" description="Low complexity" evidence="1">
    <location>
        <begin position="143"/>
        <end position="160"/>
    </location>
</feature>
<dbReference type="Proteomes" id="UP000727993">
    <property type="component" value="Unassembled WGS sequence"/>
</dbReference>
<feature type="region of interest" description="Disordered" evidence="1">
    <location>
        <begin position="1"/>
        <end position="58"/>
    </location>
</feature>
<gene>
    <name evidence="2" type="ORF">IPN02_09710</name>
</gene>
<comment type="caution">
    <text evidence="2">The sequence shown here is derived from an EMBL/GenBank/DDBJ whole genome shotgun (WGS) entry which is preliminary data.</text>
</comment>
<dbReference type="EMBL" id="JADJZA010000006">
    <property type="protein sequence ID" value="MBK9297092.1"/>
    <property type="molecule type" value="Genomic_DNA"/>
</dbReference>
<reference evidence="2 3" key="1">
    <citation type="submission" date="2020-10" db="EMBL/GenBank/DDBJ databases">
        <title>Connecting structure to function with the recovery of over 1000 high-quality activated sludge metagenome-assembled genomes encoding full-length rRNA genes using long-read sequencing.</title>
        <authorList>
            <person name="Singleton C.M."/>
            <person name="Petriglieri F."/>
            <person name="Kristensen J.M."/>
            <person name="Kirkegaard R.H."/>
            <person name="Michaelsen T.Y."/>
            <person name="Andersen M.H."/>
            <person name="Karst S.M."/>
            <person name="Dueholm M.S."/>
            <person name="Nielsen P.H."/>
            <person name="Albertsen M."/>
        </authorList>
    </citation>
    <scope>NUCLEOTIDE SEQUENCE [LARGE SCALE GENOMIC DNA]</scope>
    <source>
        <strain evidence="2">Lyne_18-Q3-R50-59_MAXAC.006</strain>
    </source>
</reference>
<accession>A0A936NB85</accession>
<evidence type="ECO:0000256" key="1">
    <source>
        <dbReference type="SAM" id="MobiDB-lite"/>
    </source>
</evidence>
<proteinExistence type="predicted"/>
<sequence length="458" mass="46192">MFSTVGAEPRSSWTEPGDVVIPNPSVDPSTRSWVDPDAVPGVLGPPQANPTSHDEPPVAAPSNFAEALRAPQPDHRLVVGASSTGLLHRLGIDGQTGPIDLVRDPRTRLVGALVAVVVAVLLLGRLGDLVSPAGPAGPRMGVGSAAAEPPSGAAASTTPPDQQTPASADVDPQLVVIGVGGGLSAERVRRWEDVAAATDARFTFFTSITDLLGPVGIDRYLPSGPGQKAPAPVAAGDDEARRQVGALVDALADRATAGHEVAAGLGPDDCPKDGADGWSAGDWSSELGQLRSVGAHPNQYNAWGDELPDLFAGGLNGAAARCADVADGTAASAAGPTALASALAEADLHWMVARPAATAQGAPPRQSLGLWHFSPAVDTSTANAGALEAELADGLAAAMTGDRAPFVVTVAGERAQSASSDAAVLSFVQDACGRSDVRCVTFSEAARQLEAQGPKVPG</sequence>
<evidence type="ECO:0000313" key="2">
    <source>
        <dbReference type="EMBL" id="MBK9297092.1"/>
    </source>
</evidence>
<organism evidence="2 3">
    <name type="scientific">Candidatus Neomicrothrix subdominans</name>
    <dbReference type="NCBI Taxonomy" id="2954438"/>
    <lineage>
        <taxon>Bacteria</taxon>
        <taxon>Bacillati</taxon>
        <taxon>Actinomycetota</taxon>
        <taxon>Acidimicrobiia</taxon>
        <taxon>Acidimicrobiales</taxon>
        <taxon>Microthrixaceae</taxon>
        <taxon>Candidatus Neomicrothrix</taxon>
    </lineage>
</organism>
<dbReference type="AlphaFoldDB" id="A0A936NB85"/>
<protein>
    <submittedName>
        <fullName evidence="2">Uncharacterized protein</fullName>
    </submittedName>
</protein>
<feature type="region of interest" description="Disordered" evidence="1">
    <location>
        <begin position="139"/>
        <end position="170"/>
    </location>
</feature>
<name>A0A936NB85_9ACTN</name>
<evidence type="ECO:0000313" key="3">
    <source>
        <dbReference type="Proteomes" id="UP000727993"/>
    </source>
</evidence>